<evidence type="ECO:0000313" key="1">
    <source>
        <dbReference type="EMBL" id="MBV6343157.1"/>
    </source>
</evidence>
<reference evidence="1 2" key="1">
    <citation type="journal article" date="2020" name="J Geophys Res Biogeosci">
        <title>Magnetotaxis as an Adaptation to Enable Bacterial Shuttling of Microbial Sulfur and Sulfur Cycling Across Aquatic Oxic#Anoxic Interfaces.</title>
        <authorList>
            <person name="Li J."/>
            <person name="Liu P."/>
            <person name="Wang J."/>
            <person name="Roberts A.P."/>
            <person name="Pan Y."/>
        </authorList>
    </citation>
    <scope>NUCLEOTIDE SEQUENCE [LARGE SCALE GENOMIC DNA]</scope>
    <source>
        <strain evidence="1 2">MYR-1_YQ</strain>
    </source>
</reference>
<dbReference type="Pfam" id="PF05717">
    <property type="entry name" value="TnpB_IS66"/>
    <property type="match status" value="1"/>
</dbReference>
<organism evidence="1 2">
    <name type="scientific">Candidatus Magnetobacterium casense</name>
    <dbReference type="NCBI Taxonomy" id="1455061"/>
    <lineage>
        <taxon>Bacteria</taxon>
        <taxon>Pseudomonadati</taxon>
        <taxon>Nitrospirota</taxon>
        <taxon>Thermodesulfovibrionia</taxon>
        <taxon>Thermodesulfovibrionales</taxon>
        <taxon>Candidatus Magnetobacteriaceae</taxon>
        <taxon>Candidatus Magnetobacterium</taxon>
    </lineage>
</organism>
<dbReference type="PANTHER" id="PTHR36455:SF1">
    <property type="entry name" value="BLR8292 PROTEIN"/>
    <property type="match status" value="1"/>
</dbReference>
<evidence type="ECO:0000313" key="2">
    <source>
        <dbReference type="Proteomes" id="UP001196980"/>
    </source>
</evidence>
<dbReference type="NCBIfam" id="NF033819">
    <property type="entry name" value="IS66_TnpB"/>
    <property type="match status" value="1"/>
</dbReference>
<comment type="caution">
    <text evidence="1">The sequence shown here is derived from an EMBL/GenBank/DDBJ whole genome shotgun (WGS) entry which is preliminary data.</text>
</comment>
<proteinExistence type="predicted"/>
<protein>
    <submittedName>
        <fullName evidence="1">IS66 family insertion sequence element accessory protein TnpB</fullName>
    </submittedName>
</protein>
<dbReference type="EMBL" id="JABXWD010000465">
    <property type="protein sequence ID" value="MBV6343157.1"/>
    <property type="molecule type" value="Genomic_DNA"/>
</dbReference>
<name>A0ABS6S2T0_9BACT</name>
<gene>
    <name evidence="1" type="primary">tnpB</name>
    <name evidence="1" type="ORF">HWQ67_16375</name>
</gene>
<dbReference type="PANTHER" id="PTHR36455">
    <property type="match status" value="1"/>
</dbReference>
<dbReference type="Proteomes" id="UP001196980">
    <property type="component" value="Unassembled WGS sequence"/>
</dbReference>
<dbReference type="InterPro" id="IPR008878">
    <property type="entry name" value="Transposase_IS66_Orf2"/>
</dbReference>
<sequence>MIQLTPQMRILVAVEAVDFRRGIDGLSRVCRQVMGADPFSGWVFVFRNRRRTAIKVLVYDGQGFWLCCKRLSKGKFSWWPNKGNGNENRKVSSLASHDLQLLIWNGNPEGAQVAPMWKQIQLLEDIH</sequence>
<keyword evidence="2" id="KW-1185">Reference proteome</keyword>
<dbReference type="RefSeq" id="WP_218253762.1">
    <property type="nucleotide sequence ID" value="NZ_JABXWD010000465.1"/>
</dbReference>
<accession>A0ABS6S2T0</accession>